<evidence type="ECO:0000313" key="19">
    <source>
        <dbReference type="EMBL" id="PWE01412.1"/>
    </source>
</evidence>
<proteinExistence type="inferred from homology"/>
<evidence type="ECO:0000256" key="8">
    <source>
        <dbReference type="ARBA" id="ARBA00022840"/>
    </source>
</evidence>
<feature type="binding site" evidence="14">
    <location>
        <begin position="120"/>
        <end position="126"/>
    </location>
    <ligand>
        <name>ATP</name>
        <dbReference type="ChEBI" id="CHEBI:30616"/>
    </ligand>
</feature>
<keyword evidence="9 14" id="KW-0133">Cell shape</keyword>
<keyword evidence="6 14" id="KW-0132">Cell division</keyword>
<dbReference type="PANTHER" id="PTHR43445:SF3">
    <property type="entry name" value="UDP-N-ACETYLMURAMATE--L-ALANINE LIGASE"/>
    <property type="match status" value="1"/>
</dbReference>
<evidence type="ECO:0000259" key="18">
    <source>
        <dbReference type="Pfam" id="PF08245"/>
    </source>
</evidence>
<keyword evidence="10 14" id="KW-0573">Peptidoglycan synthesis</keyword>
<keyword evidence="4 14" id="KW-0963">Cytoplasm</keyword>
<keyword evidence="15" id="KW-0472">Membrane</keyword>
<dbReference type="InterPro" id="IPR050061">
    <property type="entry name" value="MurCDEF_pg_biosynth"/>
</dbReference>
<evidence type="ECO:0000256" key="1">
    <source>
        <dbReference type="ARBA" id="ARBA00004496"/>
    </source>
</evidence>
<dbReference type="GO" id="GO:0008360">
    <property type="term" value="P:regulation of cell shape"/>
    <property type="evidence" value="ECO:0007669"/>
    <property type="project" value="UniProtKB-KW"/>
</dbReference>
<keyword evidence="12 14" id="KW-0961">Cell wall biogenesis/degradation</keyword>
<dbReference type="GO" id="GO:0071555">
    <property type="term" value="P:cell wall organization"/>
    <property type="evidence" value="ECO:0007669"/>
    <property type="project" value="UniProtKB-KW"/>
</dbReference>
<evidence type="ECO:0000313" key="20">
    <source>
        <dbReference type="Proteomes" id="UP000244956"/>
    </source>
</evidence>
<comment type="caution">
    <text evidence="19">The sequence shown here is derived from an EMBL/GenBank/DDBJ whole genome shotgun (WGS) entry which is preliminary data.</text>
</comment>
<dbReference type="InterPro" id="IPR004101">
    <property type="entry name" value="Mur_ligase_C"/>
</dbReference>
<keyword evidence="11 14" id="KW-0131">Cell cycle</keyword>
<evidence type="ECO:0000259" key="16">
    <source>
        <dbReference type="Pfam" id="PF01225"/>
    </source>
</evidence>
<accession>A0A2U2BEC5</accession>
<evidence type="ECO:0000256" key="3">
    <source>
        <dbReference type="ARBA" id="ARBA00012211"/>
    </source>
</evidence>
<dbReference type="GO" id="GO:0009252">
    <property type="term" value="P:peptidoglycan biosynthetic process"/>
    <property type="evidence" value="ECO:0007669"/>
    <property type="project" value="UniProtKB-UniRule"/>
</dbReference>
<dbReference type="InterPro" id="IPR013221">
    <property type="entry name" value="Mur_ligase_cen"/>
</dbReference>
<evidence type="ECO:0000256" key="14">
    <source>
        <dbReference type="HAMAP-Rule" id="MF_00046"/>
    </source>
</evidence>
<sequence length="462" mass="51415">MNEFKDYQSIFFIGVGGIGMSALARFFNSSGFRVAGYDRTSGPVTDALISEGIEVVFDESVDFIPQDFKDKDRTMVVYTPAVPDSQKQLIWFHQNGFNVLKRSRVLGLITENMKSICVAGTHGKTTVSTMTAFLFSQSNVGCNAFLGGISKNFQTNFLGNPNSEFVVLEADEFDRSFWQLSPQTALVTSMDADHLDIYGSAEEVREGFWGFEDRIKKKGNLLLKSGLPVSENMEKSVRINTYSISENADYQALNLTEKDGFYSFDLKTPTGIIEGFRMGVPGLINVENATAAISLSLINGVLPGELKKALPEFRGIARRFDVVVKRDDFVYIDDYAHHPEEIKATLASVRHAYPECKITGVFQPHLFSRTRDFAREFATALQNGLDEIILLPIYPAREEPIPGISSASIVAYLDSEKCRIVEKADLLSELKKLNPEVLITMGAGDIDRLVPEIEKWGEKTIS</sequence>
<feature type="domain" description="Mur ligase central" evidence="18">
    <location>
        <begin position="118"/>
        <end position="294"/>
    </location>
</feature>
<evidence type="ECO:0000259" key="17">
    <source>
        <dbReference type="Pfam" id="PF02875"/>
    </source>
</evidence>
<evidence type="ECO:0000256" key="13">
    <source>
        <dbReference type="ARBA" id="ARBA00047833"/>
    </source>
</evidence>
<evidence type="ECO:0000256" key="7">
    <source>
        <dbReference type="ARBA" id="ARBA00022741"/>
    </source>
</evidence>
<evidence type="ECO:0000256" key="2">
    <source>
        <dbReference type="ARBA" id="ARBA00004752"/>
    </source>
</evidence>
<dbReference type="EMBL" id="QEWP01000001">
    <property type="protein sequence ID" value="PWE01412.1"/>
    <property type="molecule type" value="Genomic_DNA"/>
</dbReference>
<keyword evidence="5 14" id="KW-0436">Ligase</keyword>
<dbReference type="GO" id="GO:0005524">
    <property type="term" value="F:ATP binding"/>
    <property type="evidence" value="ECO:0007669"/>
    <property type="project" value="UniProtKB-UniRule"/>
</dbReference>
<dbReference type="SUPFAM" id="SSF53623">
    <property type="entry name" value="MurD-like peptide ligases, catalytic domain"/>
    <property type="match status" value="1"/>
</dbReference>
<dbReference type="InterPro" id="IPR000713">
    <property type="entry name" value="Mur_ligase_N"/>
</dbReference>
<evidence type="ECO:0000256" key="9">
    <source>
        <dbReference type="ARBA" id="ARBA00022960"/>
    </source>
</evidence>
<dbReference type="EC" id="6.3.2.8" evidence="3 14"/>
<dbReference type="PANTHER" id="PTHR43445">
    <property type="entry name" value="UDP-N-ACETYLMURAMATE--L-ALANINE LIGASE-RELATED"/>
    <property type="match status" value="1"/>
</dbReference>
<gene>
    <name evidence="14" type="primary">murC</name>
    <name evidence="19" type="ORF">DDZ16_02700</name>
</gene>
<dbReference type="InterPro" id="IPR036565">
    <property type="entry name" value="Mur-like_cat_sf"/>
</dbReference>
<dbReference type="SUPFAM" id="SSF53244">
    <property type="entry name" value="MurD-like peptide ligases, peptide-binding domain"/>
    <property type="match status" value="1"/>
</dbReference>
<comment type="pathway">
    <text evidence="2 14">Cell wall biogenesis; peptidoglycan biosynthesis.</text>
</comment>
<dbReference type="Gene3D" id="3.40.50.720">
    <property type="entry name" value="NAD(P)-binding Rossmann-like Domain"/>
    <property type="match status" value="1"/>
</dbReference>
<evidence type="ECO:0000256" key="12">
    <source>
        <dbReference type="ARBA" id="ARBA00023316"/>
    </source>
</evidence>
<keyword evidence="8 14" id="KW-0067">ATP-binding</keyword>
<keyword evidence="7 14" id="KW-0547">Nucleotide-binding</keyword>
<protein>
    <recommendedName>
        <fullName evidence="3 14">UDP-N-acetylmuramate--L-alanine ligase</fullName>
        <ecNumber evidence="3 14">6.3.2.8</ecNumber>
    </recommendedName>
    <alternativeName>
        <fullName evidence="14">UDP-N-acetylmuramoyl-L-alanine synthetase</fullName>
    </alternativeName>
</protein>
<dbReference type="GO" id="GO:0005737">
    <property type="term" value="C:cytoplasm"/>
    <property type="evidence" value="ECO:0007669"/>
    <property type="project" value="UniProtKB-SubCell"/>
</dbReference>
<evidence type="ECO:0000256" key="4">
    <source>
        <dbReference type="ARBA" id="ARBA00022490"/>
    </source>
</evidence>
<evidence type="ECO:0000256" key="5">
    <source>
        <dbReference type="ARBA" id="ARBA00022598"/>
    </source>
</evidence>
<keyword evidence="15" id="KW-1133">Transmembrane helix</keyword>
<dbReference type="UniPathway" id="UPA00219"/>
<dbReference type="InterPro" id="IPR005758">
    <property type="entry name" value="UDP-N-AcMur_Ala_ligase_MurC"/>
</dbReference>
<comment type="catalytic activity">
    <reaction evidence="13 14">
        <text>UDP-N-acetyl-alpha-D-muramate + L-alanine + ATP = UDP-N-acetyl-alpha-D-muramoyl-L-alanine + ADP + phosphate + H(+)</text>
        <dbReference type="Rhea" id="RHEA:23372"/>
        <dbReference type="ChEBI" id="CHEBI:15378"/>
        <dbReference type="ChEBI" id="CHEBI:30616"/>
        <dbReference type="ChEBI" id="CHEBI:43474"/>
        <dbReference type="ChEBI" id="CHEBI:57972"/>
        <dbReference type="ChEBI" id="CHEBI:70757"/>
        <dbReference type="ChEBI" id="CHEBI:83898"/>
        <dbReference type="ChEBI" id="CHEBI:456216"/>
        <dbReference type="EC" id="6.3.2.8"/>
    </reaction>
</comment>
<evidence type="ECO:0000256" key="10">
    <source>
        <dbReference type="ARBA" id="ARBA00022984"/>
    </source>
</evidence>
<name>A0A2U2BEC5_9BACT</name>
<dbReference type="Pfam" id="PF01225">
    <property type="entry name" value="Mur_ligase"/>
    <property type="match status" value="1"/>
</dbReference>
<comment type="similarity">
    <text evidence="14">Belongs to the MurCDEF family.</text>
</comment>
<comment type="function">
    <text evidence="14">Cell wall formation.</text>
</comment>
<dbReference type="NCBIfam" id="TIGR01082">
    <property type="entry name" value="murC"/>
    <property type="match status" value="1"/>
</dbReference>
<evidence type="ECO:0000256" key="6">
    <source>
        <dbReference type="ARBA" id="ARBA00022618"/>
    </source>
</evidence>
<dbReference type="GO" id="GO:0051301">
    <property type="term" value="P:cell division"/>
    <property type="evidence" value="ECO:0007669"/>
    <property type="project" value="UniProtKB-KW"/>
</dbReference>
<feature type="transmembrane region" description="Helical" evidence="15">
    <location>
        <begin position="7"/>
        <end position="27"/>
    </location>
</feature>
<feature type="domain" description="Mur ligase C-terminal" evidence="17">
    <location>
        <begin position="318"/>
        <end position="444"/>
    </location>
</feature>
<dbReference type="AlphaFoldDB" id="A0A2U2BEC5"/>
<reference evidence="19 20" key="1">
    <citation type="submission" date="2018-05" db="EMBL/GenBank/DDBJ databases">
        <title>Marinilabilia rubrum sp. nov., isolated from saltern sediment.</title>
        <authorList>
            <person name="Zhang R."/>
        </authorList>
    </citation>
    <scope>NUCLEOTIDE SEQUENCE [LARGE SCALE GENOMIC DNA]</scope>
    <source>
        <strain evidence="19 20">WTE16</strain>
    </source>
</reference>
<keyword evidence="15" id="KW-0812">Transmembrane</keyword>
<dbReference type="Gene3D" id="3.90.190.20">
    <property type="entry name" value="Mur ligase, C-terminal domain"/>
    <property type="match status" value="1"/>
</dbReference>
<dbReference type="Pfam" id="PF08245">
    <property type="entry name" value="Mur_ligase_M"/>
    <property type="match status" value="1"/>
</dbReference>
<dbReference type="HAMAP" id="MF_00046">
    <property type="entry name" value="MurC"/>
    <property type="match status" value="1"/>
</dbReference>
<organism evidence="19 20">
    <name type="scientific">Marinilabilia rubra</name>
    <dbReference type="NCBI Taxonomy" id="2162893"/>
    <lineage>
        <taxon>Bacteria</taxon>
        <taxon>Pseudomonadati</taxon>
        <taxon>Bacteroidota</taxon>
        <taxon>Bacteroidia</taxon>
        <taxon>Marinilabiliales</taxon>
        <taxon>Marinilabiliaceae</taxon>
        <taxon>Marinilabilia</taxon>
    </lineage>
</organism>
<dbReference type="Proteomes" id="UP000244956">
    <property type="component" value="Unassembled WGS sequence"/>
</dbReference>
<dbReference type="GO" id="GO:0008763">
    <property type="term" value="F:UDP-N-acetylmuramate-L-alanine ligase activity"/>
    <property type="evidence" value="ECO:0007669"/>
    <property type="project" value="UniProtKB-UniRule"/>
</dbReference>
<dbReference type="OrthoDB" id="9804126at2"/>
<dbReference type="InterPro" id="IPR036615">
    <property type="entry name" value="Mur_ligase_C_dom_sf"/>
</dbReference>
<evidence type="ECO:0000256" key="15">
    <source>
        <dbReference type="SAM" id="Phobius"/>
    </source>
</evidence>
<comment type="subcellular location">
    <subcellularLocation>
        <location evidence="1 14">Cytoplasm</location>
    </subcellularLocation>
</comment>
<dbReference type="RefSeq" id="WP_109262862.1">
    <property type="nucleotide sequence ID" value="NZ_QEWP01000001.1"/>
</dbReference>
<feature type="domain" description="Mur ligase N-terminal catalytic" evidence="16">
    <location>
        <begin position="10"/>
        <end position="111"/>
    </location>
</feature>
<dbReference type="Gene3D" id="3.40.1190.10">
    <property type="entry name" value="Mur-like, catalytic domain"/>
    <property type="match status" value="1"/>
</dbReference>
<evidence type="ECO:0000256" key="11">
    <source>
        <dbReference type="ARBA" id="ARBA00023306"/>
    </source>
</evidence>
<dbReference type="Pfam" id="PF02875">
    <property type="entry name" value="Mur_ligase_C"/>
    <property type="match status" value="1"/>
</dbReference>
<keyword evidence="20" id="KW-1185">Reference proteome</keyword>
<dbReference type="SUPFAM" id="SSF51984">
    <property type="entry name" value="MurCD N-terminal domain"/>
    <property type="match status" value="1"/>
</dbReference>